<dbReference type="InterPro" id="IPR019546">
    <property type="entry name" value="TAT_signal_bac_arc"/>
</dbReference>
<dbReference type="Proteomes" id="UP000002629">
    <property type="component" value="Chromosome"/>
</dbReference>
<organism evidence="1 2">
    <name type="scientific">Caulobacter segnis (strain ATCC 21756 / DSM 7131 / JCM 7823 / NBRC 15250 / LMG 17158 / TK0059)</name>
    <name type="common">Mycoplana segnis</name>
    <dbReference type="NCBI Taxonomy" id="509190"/>
    <lineage>
        <taxon>Bacteria</taxon>
        <taxon>Pseudomonadati</taxon>
        <taxon>Pseudomonadota</taxon>
        <taxon>Alphaproteobacteria</taxon>
        <taxon>Caulobacterales</taxon>
        <taxon>Caulobacteraceae</taxon>
        <taxon>Caulobacter</taxon>
    </lineage>
</organism>
<dbReference type="AlphaFoldDB" id="D5VHN6"/>
<reference evidence="2" key="1">
    <citation type="journal article" date="2011" name="J. Bacteriol.">
        <title>Genome sequences of eight morphologically diverse alphaproteobacteria.</title>
        <authorList>
            <consortium name="US DOE Joint Genome Institute"/>
            <person name="Brown P.J."/>
            <person name="Kysela D.T."/>
            <person name="Buechlein A."/>
            <person name="Hemmerich C."/>
            <person name="Brun Y.V."/>
        </authorList>
    </citation>
    <scope>NUCLEOTIDE SEQUENCE [LARGE SCALE GENOMIC DNA]</scope>
    <source>
        <strain evidence="2">ATCC 21756 / DSM 7131 / JCM 7823 / NBRC 15250 / LMG 17158 / TK0059</strain>
    </source>
</reference>
<protein>
    <submittedName>
        <fullName evidence="1">Uncharacterized protein</fullName>
    </submittedName>
</protein>
<dbReference type="InterPro" id="IPR006311">
    <property type="entry name" value="TAT_signal"/>
</dbReference>
<dbReference type="KEGG" id="cse:Cseg_0504"/>
<dbReference type="RefSeq" id="WP_013077689.1">
    <property type="nucleotide sequence ID" value="NC_014100.1"/>
</dbReference>
<name>D5VHN6_CAUST</name>
<evidence type="ECO:0000313" key="1">
    <source>
        <dbReference type="EMBL" id="ADG09017.1"/>
    </source>
</evidence>
<sequence length="592" mass="61574">MFSCSSDAPDRRSFLKTSAFGAAALGTGWAVASPASPHAVGLFTDLRDTSVPPGKQLIETSGFQVAGVGAAVYRRSSNVGETHFRSRSADGAWWELNEKRVTLAMLGAQDSEPGSGAATAVSSKPTVVGKRQMVRAGQLINMPNGSVPLVIAGDGARVDDVRIAGDTLAPQLIGAASTVGGLSNVHVRSVVLGGVGVRTLHGVNLAVGGLRNWSFRDLAIDSAGYGFLTNVPSGVSGASNMRLMDFSISAGSDAIELNAPYAAQINTVIWGGHLQARPADRKTSGFSLGLAHCSSFVAGGFVSIGSSNEGVHVEDGSSLGVLGAFVLNETGTEGIRHYRSGKNWGEGTPIVFSAFAAARAERVGFAGSSGFYNAYDAQGAQGRSPIVAAYFKGYETGLYLNGPELFSVGYVSVDGATNVLHLSSMGKALSSVVYSEGAKVFLREEGGRGGGAEAGAFHQLDSAPLKIIQPSIEPRRSVACVSEFSCPALGPIPREASGPSGMWIDLFAAPALMNARVKVRALGQGSMYWSADVFYDGRTVTVERVLKKTSGDLEVLEPSLRVAGGKMQFLVKAKNVGALKSIWLHVAGEYCL</sequence>
<dbReference type="NCBIfam" id="TIGR01409">
    <property type="entry name" value="TAT_signal_seq"/>
    <property type="match status" value="1"/>
</dbReference>
<dbReference type="PROSITE" id="PS51318">
    <property type="entry name" value="TAT"/>
    <property type="match status" value="1"/>
</dbReference>
<proteinExistence type="predicted"/>
<evidence type="ECO:0000313" key="2">
    <source>
        <dbReference type="Proteomes" id="UP000002629"/>
    </source>
</evidence>
<accession>D5VHN6</accession>
<dbReference type="EMBL" id="CP002008">
    <property type="protein sequence ID" value="ADG09017.1"/>
    <property type="molecule type" value="Genomic_DNA"/>
</dbReference>
<dbReference type="STRING" id="509190.Cseg_0504"/>
<dbReference type="HOGENOM" id="CLU_460572_0_0_5"/>
<gene>
    <name evidence="1" type="ordered locus">Cseg_0504</name>
</gene>